<dbReference type="Proteomes" id="UP000034307">
    <property type="component" value="Unassembled WGS sequence"/>
</dbReference>
<organism evidence="2 3">
    <name type="scientific">Candidatus Amesbacteria bacterium GW2011_GWA2_47_11b</name>
    <dbReference type="NCBI Taxonomy" id="1618358"/>
    <lineage>
        <taxon>Bacteria</taxon>
        <taxon>Candidatus Amesiibacteriota</taxon>
    </lineage>
</organism>
<evidence type="ECO:0008006" key="4">
    <source>
        <dbReference type="Google" id="ProtNLM"/>
    </source>
</evidence>
<comment type="caution">
    <text evidence="2">The sequence shown here is derived from an EMBL/GenBank/DDBJ whole genome shotgun (WGS) entry which is preliminary data.</text>
</comment>
<reference evidence="2 3" key="1">
    <citation type="journal article" date="2015" name="Nature">
        <title>rRNA introns, odd ribosomes, and small enigmatic genomes across a large radiation of phyla.</title>
        <authorList>
            <person name="Brown C.T."/>
            <person name="Hug L.A."/>
            <person name="Thomas B.C."/>
            <person name="Sharon I."/>
            <person name="Castelle C.J."/>
            <person name="Singh A."/>
            <person name="Wilkins M.J."/>
            <person name="Williams K.H."/>
            <person name="Banfield J.F."/>
        </authorList>
    </citation>
    <scope>NUCLEOTIDE SEQUENCE [LARGE SCALE GENOMIC DNA]</scope>
</reference>
<feature type="transmembrane region" description="Helical" evidence="1">
    <location>
        <begin position="7"/>
        <end position="27"/>
    </location>
</feature>
<feature type="transmembrane region" description="Helical" evidence="1">
    <location>
        <begin position="311"/>
        <end position="329"/>
    </location>
</feature>
<gene>
    <name evidence="2" type="ORF">UX80_C0002G0051</name>
</gene>
<feature type="transmembrane region" description="Helical" evidence="1">
    <location>
        <begin position="670"/>
        <end position="692"/>
    </location>
</feature>
<proteinExistence type="predicted"/>
<sequence length="698" mass="81082">MIEKHRHLLTIVVLLLVTVVGYYPWFIGHSVLTYGDWWFAYPEGLKEYFSLPQAWISNTTLGVVNLSLTFAPKIFFNGLLANFGVSPQLNNQLTYLWPIIIFSTLGFFWLGRKVMGTNLAGFFSAIFYNFNVVTIAIRSGHLTLASAQAVAPFLILLVLKTHETKKLRFALLSGILAYIVSFNEIRVFYLLAGILGLISLYHSLILEKSFRAFVVNSLLTSVILFISASLNIYWILPFVFTTPEPSSGFDFLGRQLFGSQNYNLLNSLTSWNIWWTGGRQSSSVQPIPAYFWTIPVLAMIGLVLNRQKKYSLLFGIIAIIGLFFSKQSAPPFTRVYAWLYYHLPGFNAFREASKFYFYIHLGFSVFIGGLVSLIWSVSQRLKRHRLSSLLIIMSIFILFTYNARPIVTKEIEAIFVPRTIPLEYLTLKEFINSQPEYFKTLSIPTHSRWQLFTSLHPNFSYIEALNSQWDYLVTRFRQERTRHTEQDVIFSTFDYRFRGLLTLSSIKYVIVPLQDLVNDDDFFAYYGDRRLYLDKLNSLSFLKKTNVNVNDIAVYENPDFRPKFYLSDQLEKLENFRESHVIPVSYLRLSSTHYQLTLPKRDQPTYLNFTERFHPDWRLKPDDFNWLLSLIWPSYFLSDSYHSANGARLNSYYLPPGSSQTLHLYFKPQAYVNLGLIISSVSFFTIVVLIIYDLKRNL</sequence>
<evidence type="ECO:0000313" key="3">
    <source>
        <dbReference type="Proteomes" id="UP000034307"/>
    </source>
</evidence>
<dbReference type="STRING" id="1618358.UX80_C0002G0051"/>
<accession>A0A0G1RMZ4</accession>
<keyword evidence="1" id="KW-0812">Transmembrane</keyword>
<dbReference type="AlphaFoldDB" id="A0A0G1RMZ4"/>
<feature type="transmembrane region" description="Helical" evidence="1">
    <location>
        <begin position="166"/>
        <end position="182"/>
    </location>
</feature>
<feature type="transmembrane region" description="Helical" evidence="1">
    <location>
        <begin position="287"/>
        <end position="304"/>
    </location>
</feature>
<feature type="transmembrane region" description="Helical" evidence="1">
    <location>
        <begin position="95"/>
        <end position="111"/>
    </location>
</feature>
<keyword evidence="1" id="KW-1133">Transmembrane helix</keyword>
<keyword evidence="1" id="KW-0472">Membrane</keyword>
<protein>
    <recommendedName>
        <fullName evidence="4">Membrane protein 6-pyruvoyl-tetrahydropterin synthase-related domain-containing protein</fullName>
    </recommendedName>
</protein>
<feature type="transmembrane region" description="Helical" evidence="1">
    <location>
        <begin position="355"/>
        <end position="374"/>
    </location>
</feature>
<evidence type="ECO:0000313" key="2">
    <source>
        <dbReference type="EMBL" id="KKU58516.1"/>
    </source>
</evidence>
<feature type="transmembrane region" description="Helical" evidence="1">
    <location>
        <begin position="213"/>
        <end position="236"/>
    </location>
</feature>
<feature type="transmembrane region" description="Helical" evidence="1">
    <location>
        <begin position="143"/>
        <end position="159"/>
    </location>
</feature>
<name>A0A0G1RMZ4_9BACT</name>
<evidence type="ECO:0000256" key="1">
    <source>
        <dbReference type="SAM" id="Phobius"/>
    </source>
</evidence>
<feature type="transmembrane region" description="Helical" evidence="1">
    <location>
        <begin position="386"/>
        <end position="403"/>
    </location>
</feature>
<dbReference type="EMBL" id="LCNO01000002">
    <property type="protein sequence ID" value="KKU58516.1"/>
    <property type="molecule type" value="Genomic_DNA"/>
</dbReference>
<feature type="transmembrane region" description="Helical" evidence="1">
    <location>
        <begin position="188"/>
        <end position="206"/>
    </location>
</feature>
<feature type="transmembrane region" description="Helical" evidence="1">
    <location>
        <begin position="118"/>
        <end position="137"/>
    </location>
</feature>